<organism evidence="2 3">
    <name type="scientific">Methylobacterium soli</name>
    <dbReference type="NCBI Taxonomy" id="553447"/>
    <lineage>
        <taxon>Bacteria</taxon>
        <taxon>Pseudomonadati</taxon>
        <taxon>Pseudomonadota</taxon>
        <taxon>Alphaproteobacteria</taxon>
        <taxon>Hyphomicrobiales</taxon>
        <taxon>Methylobacteriaceae</taxon>
        <taxon>Methylobacterium</taxon>
    </lineage>
</organism>
<dbReference type="EMBL" id="VZZK01000016">
    <property type="protein sequence ID" value="KAB1078040.1"/>
    <property type="molecule type" value="Genomic_DNA"/>
</dbReference>
<keyword evidence="3" id="KW-1185">Reference proteome</keyword>
<dbReference type="RefSeq" id="WP_151001248.1">
    <property type="nucleotide sequence ID" value="NZ_BPQY01000094.1"/>
</dbReference>
<dbReference type="SUPFAM" id="SSF55729">
    <property type="entry name" value="Acyl-CoA N-acyltransferases (Nat)"/>
    <property type="match status" value="1"/>
</dbReference>
<keyword evidence="2" id="KW-0808">Transferase</keyword>
<accession>A0A6L3SW35</accession>
<dbReference type="InterPro" id="IPR038740">
    <property type="entry name" value="BioF2-like_GNAT_dom"/>
</dbReference>
<evidence type="ECO:0000313" key="2">
    <source>
        <dbReference type="EMBL" id="KAB1078040.1"/>
    </source>
</evidence>
<reference evidence="2 3" key="1">
    <citation type="submission" date="2019-09" db="EMBL/GenBank/DDBJ databases">
        <title>YIM 48816 draft genome.</title>
        <authorList>
            <person name="Jiang L."/>
        </authorList>
    </citation>
    <scope>NUCLEOTIDE SEQUENCE [LARGE SCALE GENOMIC DNA]</scope>
    <source>
        <strain evidence="2 3">YIM 48816</strain>
    </source>
</reference>
<evidence type="ECO:0000313" key="3">
    <source>
        <dbReference type="Proteomes" id="UP000474159"/>
    </source>
</evidence>
<sequence length="407" mass="43221">MSAPPEHPTRSLGNDLVAALRPLDPAAPYRAAWAALGRAAFAANPFYEADYALAAAPAFGAGVRLLLVADRPPEEAGARILALWPFLRARARWGLPLGVLMGWTHGFSALGVPLLAGDAPERALAGLLAAPKALGLPPRLLMSTLPREGPFADLLAGQAARAGLRRAAYWPYARGVLDLGACAPAARAAYLDHMPGKRRRKLRQLLTRLEAEGPVTLETARAPAALAAALEDYIALEGAGWKGRAGTAVADRPAEIAFLRDMVGALGAEGRIRIDRLRRGSRTLAAAILPITGEGPTGREAWWLKIAHDEAEARNSPGVQLVHRLTQAVLADPSLARVDSCAGADYRLAEMFWTGRRRLAHTLIEGEGGDPLFPLAAALERARERVARIRAARRGGARLDAHPGDAA</sequence>
<dbReference type="InterPro" id="IPR016181">
    <property type="entry name" value="Acyl_CoA_acyltransferase"/>
</dbReference>
<dbReference type="GO" id="GO:0016740">
    <property type="term" value="F:transferase activity"/>
    <property type="evidence" value="ECO:0007669"/>
    <property type="project" value="UniProtKB-KW"/>
</dbReference>
<protein>
    <submittedName>
        <fullName evidence="2">GNAT family N-acetyltransferase</fullName>
    </submittedName>
</protein>
<comment type="caution">
    <text evidence="2">The sequence shown here is derived from an EMBL/GenBank/DDBJ whole genome shotgun (WGS) entry which is preliminary data.</text>
</comment>
<feature type="domain" description="BioF2-like acetyltransferase" evidence="1">
    <location>
        <begin position="197"/>
        <end position="345"/>
    </location>
</feature>
<name>A0A6L3SW35_9HYPH</name>
<dbReference type="AlphaFoldDB" id="A0A6L3SW35"/>
<dbReference type="Proteomes" id="UP000474159">
    <property type="component" value="Unassembled WGS sequence"/>
</dbReference>
<proteinExistence type="predicted"/>
<evidence type="ECO:0000259" key="1">
    <source>
        <dbReference type="Pfam" id="PF13480"/>
    </source>
</evidence>
<gene>
    <name evidence="2" type="ORF">F6X53_16210</name>
</gene>
<dbReference type="OrthoDB" id="213519at2"/>
<dbReference type="Pfam" id="PF13480">
    <property type="entry name" value="Acetyltransf_6"/>
    <property type="match status" value="1"/>
</dbReference>